<dbReference type="InterPro" id="IPR002885">
    <property type="entry name" value="PPR_rpt"/>
</dbReference>
<feature type="repeat" description="PPR" evidence="3">
    <location>
        <begin position="105"/>
        <end position="139"/>
    </location>
</feature>
<comment type="similarity">
    <text evidence="1">Belongs to the PPR family. P subfamily.</text>
</comment>
<feature type="repeat" description="PPR" evidence="3">
    <location>
        <begin position="246"/>
        <end position="280"/>
    </location>
</feature>
<dbReference type="InterPro" id="IPR050667">
    <property type="entry name" value="PPR-containing_protein"/>
</dbReference>
<evidence type="ECO:0000313" key="5">
    <source>
        <dbReference type="Proteomes" id="UP001634393"/>
    </source>
</evidence>
<dbReference type="Pfam" id="PF12854">
    <property type="entry name" value="PPR_1"/>
    <property type="match status" value="1"/>
</dbReference>
<dbReference type="PANTHER" id="PTHR47939">
    <property type="entry name" value="MEMBRANE-ASSOCIATED SALT-INDUCIBLE PROTEIN-LIKE"/>
    <property type="match status" value="1"/>
</dbReference>
<evidence type="ECO:0000256" key="2">
    <source>
        <dbReference type="ARBA" id="ARBA00022737"/>
    </source>
</evidence>
<dbReference type="Proteomes" id="UP001634393">
    <property type="component" value="Unassembled WGS sequence"/>
</dbReference>
<dbReference type="Pfam" id="PF13041">
    <property type="entry name" value="PPR_2"/>
    <property type="match status" value="1"/>
</dbReference>
<sequence length="398" mass="44988">MALRSKFRSLSLQRHRLFFTTSILNPDSKTPLSSKEKSRAALSLIRFEKNPERIIDICRAAALTPESHLDRVACSKAIFKLRESNYFEGIRRFIKESLARPDARSERFVSHFIVLYGQAGLVKDAVKLFDEMPEKGIERNVKTLNSLLFSCILAGEYGEMKRVFADFPRKYGLVPNLDTYNTVLKGFCESGSANSAHSLLAEMERKGIKPNAITFATVIKGFYAEEKFSDVGKMMDLMKKYGMAPGISIHNVRIQSLCKLKRSTEAKALLDGIISRGMKPNCITYNHLIYGFCVEGKLDVAKSLFDEMKLRKLNPVSECYFTLIYYLCQGKDYIAALDISKECMEKGWVPNITTMKSLVNGLVSIEKVDEAKEIIAQVKEKFPGNADKWSEIEEGLSK</sequence>
<feature type="repeat" description="PPR" evidence="3">
    <location>
        <begin position="281"/>
        <end position="315"/>
    </location>
</feature>
<dbReference type="PROSITE" id="PS51375">
    <property type="entry name" value="PPR"/>
    <property type="match status" value="5"/>
</dbReference>
<protein>
    <recommendedName>
        <fullName evidence="6">Pentatricopeptide repeat-containing protein</fullName>
    </recommendedName>
</protein>
<accession>A0ABD3S875</accession>
<feature type="repeat" description="PPR" evidence="3">
    <location>
        <begin position="211"/>
        <end position="245"/>
    </location>
</feature>
<reference evidence="4 5" key="1">
    <citation type="submission" date="2024-12" db="EMBL/GenBank/DDBJ databases">
        <title>The unique morphological basis and parallel evolutionary history of personate flowers in Penstemon.</title>
        <authorList>
            <person name="Depatie T.H."/>
            <person name="Wessinger C.A."/>
        </authorList>
    </citation>
    <scope>NUCLEOTIDE SEQUENCE [LARGE SCALE GENOMIC DNA]</scope>
    <source>
        <strain evidence="4">WTNN_2</strain>
        <tissue evidence="4">Leaf</tissue>
    </source>
</reference>
<dbReference type="InterPro" id="IPR011990">
    <property type="entry name" value="TPR-like_helical_dom_sf"/>
</dbReference>
<evidence type="ECO:0000256" key="1">
    <source>
        <dbReference type="ARBA" id="ARBA00007626"/>
    </source>
</evidence>
<keyword evidence="2" id="KW-0677">Repeat</keyword>
<dbReference type="PANTHER" id="PTHR47939:SF9">
    <property type="entry name" value="(WILD MALAYSIAN BANANA) HYPOTHETICAL PROTEIN"/>
    <property type="match status" value="1"/>
</dbReference>
<dbReference type="NCBIfam" id="TIGR00756">
    <property type="entry name" value="PPR"/>
    <property type="match status" value="4"/>
</dbReference>
<evidence type="ECO:0000313" key="4">
    <source>
        <dbReference type="EMBL" id="KAL3820688.1"/>
    </source>
</evidence>
<feature type="repeat" description="PPR" evidence="3">
    <location>
        <begin position="176"/>
        <end position="210"/>
    </location>
</feature>
<keyword evidence="5" id="KW-1185">Reference proteome</keyword>
<dbReference type="Gene3D" id="1.25.40.10">
    <property type="entry name" value="Tetratricopeptide repeat domain"/>
    <property type="match status" value="2"/>
</dbReference>
<proteinExistence type="inferred from homology"/>
<name>A0ABD3S875_9LAMI</name>
<dbReference type="Pfam" id="PF01535">
    <property type="entry name" value="PPR"/>
    <property type="match status" value="1"/>
</dbReference>
<dbReference type="EMBL" id="JBJXBP010000007">
    <property type="protein sequence ID" value="KAL3820688.1"/>
    <property type="molecule type" value="Genomic_DNA"/>
</dbReference>
<evidence type="ECO:0000256" key="3">
    <source>
        <dbReference type="PROSITE-ProRule" id="PRU00708"/>
    </source>
</evidence>
<gene>
    <name evidence="4" type="ORF">ACJIZ3_006593</name>
</gene>
<dbReference type="AlphaFoldDB" id="A0ABD3S875"/>
<organism evidence="4 5">
    <name type="scientific">Penstemon smallii</name>
    <dbReference type="NCBI Taxonomy" id="265156"/>
    <lineage>
        <taxon>Eukaryota</taxon>
        <taxon>Viridiplantae</taxon>
        <taxon>Streptophyta</taxon>
        <taxon>Embryophyta</taxon>
        <taxon>Tracheophyta</taxon>
        <taxon>Spermatophyta</taxon>
        <taxon>Magnoliopsida</taxon>
        <taxon>eudicotyledons</taxon>
        <taxon>Gunneridae</taxon>
        <taxon>Pentapetalae</taxon>
        <taxon>asterids</taxon>
        <taxon>lamiids</taxon>
        <taxon>Lamiales</taxon>
        <taxon>Plantaginaceae</taxon>
        <taxon>Cheloneae</taxon>
        <taxon>Penstemon</taxon>
    </lineage>
</organism>
<comment type="caution">
    <text evidence="4">The sequence shown here is derived from an EMBL/GenBank/DDBJ whole genome shotgun (WGS) entry which is preliminary data.</text>
</comment>
<evidence type="ECO:0008006" key="6">
    <source>
        <dbReference type="Google" id="ProtNLM"/>
    </source>
</evidence>